<evidence type="ECO:0000313" key="4">
    <source>
        <dbReference type="Proteomes" id="UP001173465"/>
    </source>
</evidence>
<dbReference type="SMART" id="SM00465">
    <property type="entry name" value="GIYc"/>
    <property type="match status" value="1"/>
</dbReference>
<sequence>MQPAVYILASKLDGTLYIGVTSDLIQRVYQHKYHATGFVKKYSVTRLVFYEIHEDMYSAITREKQLKNWKRAWKITLIEQSNPNWRDLYSELL</sequence>
<dbReference type="PANTHER" id="PTHR34477:SF5">
    <property type="entry name" value="BSL5627 PROTEIN"/>
    <property type="match status" value="1"/>
</dbReference>
<dbReference type="RefSeq" id="WP_286594537.1">
    <property type="nucleotide sequence ID" value="NZ_JACANB010000014.1"/>
</dbReference>
<dbReference type="Proteomes" id="UP001173465">
    <property type="component" value="Unassembled WGS sequence"/>
</dbReference>
<dbReference type="PANTHER" id="PTHR34477">
    <property type="entry name" value="UPF0213 PROTEIN YHBQ"/>
    <property type="match status" value="1"/>
</dbReference>
<dbReference type="InterPro" id="IPR000305">
    <property type="entry name" value="GIY-YIG_endonuc"/>
</dbReference>
<dbReference type="Pfam" id="PF01541">
    <property type="entry name" value="GIY-YIG"/>
    <property type="match status" value="1"/>
</dbReference>
<dbReference type="SUPFAM" id="SSF82771">
    <property type="entry name" value="GIY-YIG endonuclease"/>
    <property type="match status" value="1"/>
</dbReference>
<feature type="domain" description="GIY-YIG" evidence="2">
    <location>
        <begin position="1"/>
        <end position="76"/>
    </location>
</feature>
<dbReference type="InterPro" id="IPR050190">
    <property type="entry name" value="UPF0213_domain"/>
</dbReference>
<dbReference type="Gene3D" id="3.40.1440.10">
    <property type="entry name" value="GIY-YIG endonuclease"/>
    <property type="match status" value="1"/>
</dbReference>
<dbReference type="AlphaFoldDB" id="A0AAW7DTW2"/>
<reference evidence="3" key="1">
    <citation type="submission" date="2020-06" db="EMBL/GenBank/DDBJ databases">
        <authorList>
            <person name="Dong N."/>
        </authorList>
    </citation>
    <scope>NUCLEOTIDE SEQUENCE</scope>
    <source>
        <strain evidence="3">DF46-2-2</strain>
    </source>
</reference>
<proteinExistence type="inferred from homology"/>
<dbReference type="InterPro" id="IPR035901">
    <property type="entry name" value="GIY-YIG_endonuc_sf"/>
</dbReference>
<evidence type="ECO:0000256" key="1">
    <source>
        <dbReference type="ARBA" id="ARBA00007435"/>
    </source>
</evidence>
<dbReference type="EMBL" id="JACANB010000014">
    <property type="protein sequence ID" value="MDM1697284.1"/>
    <property type="molecule type" value="Genomic_DNA"/>
</dbReference>
<gene>
    <name evidence="3" type="ORF">HX099_11540</name>
</gene>
<accession>A0AAW7DTW2</accession>
<reference evidence="3" key="2">
    <citation type="journal article" date="2022" name="Sci. Total Environ.">
        <title>Prevalence, transmission, and molecular epidemiology of tet(X)-positive bacteria among humans, animals, and environmental niches in China: An epidemiological, and genomic-based study.</title>
        <authorList>
            <person name="Dong N."/>
            <person name="Zeng Y."/>
            <person name="Cai C."/>
            <person name="Sun C."/>
            <person name="Lu J."/>
            <person name="Liu C."/>
            <person name="Zhou H."/>
            <person name="Sun Q."/>
            <person name="Shu L."/>
            <person name="Wang H."/>
            <person name="Wang Y."/>
            <person name="Wang S."/>
            <person name="Wu C."/>
            <person name="Chan E.W."/>
            <person name="Chen G."/>
            <person name="Shen Z."/>
            <person name="Chen S."/>
            <person name="Zhang R."/>
        </authorList>
    </citation>
    <scope>NUCLEOTIDE SEQUENCE</scope>
    <source>
        <strain evidence="3">DF46-2-2</strain>
    </source>
</reference>
<organism evidence="3 4">
    <name type="scientific">Thiopseudomonas alkaliphila</name>
    <dbReference type="NCBI Taxonomy" id="1697053"/>
    <lineage>
        <taxon>Bacteria</taxon>
        <taxon>Pseudomonadati</taxon>
        <taxon>Pseudomonadota</taxon>
        <taxon>Gammaproteobacteria</taxon>
        <taxon>Pseudomonadales</taxon>
        <taxon>Pseudomonadaceae</taxon>
        <taxon>Thiopseudomonas</taxon>
    </lineage>
</organism>
<protein>
    <submittedName>
        <fullName evidence="3">GIY-YIG nuclease family protein</fullName>
    </submittedName>
</protein>
<evidence type="ECO:0000313" key="3">
    <source>
        <dbReference type="EMBL" id="MDM1697284.1"/>
    </source>
</evidence>
<dbReference type="CDD" id="cd10448">
    <property type="entry name" value="GIY-YIG_unchar_3"/>
    <property type="match status" value="1"/>
</dbReference>
<dbReference type="PROSITE" id="PS50164">
    <property type="entry name" value="GIY_YIG"/>
    <property type="match status" value="1"/>
</dbReference>
<comment type="caution">
    <text evidence="3">The sequence shown here is derived from an EMBL/GenBank/DDBJ whole genome shotgun (WGS) entry which is preliminary data.</text>
</comment>
<comment type="similarity">
    <text evidence="1">Belongs to the UPF0213 family.</text>
</comment>
<name>A0AAW7DTW2_9GAMM</name>
<evidence type="ECO:0000259" key="2">
    <source>
        <dbReference type="PROSITE" id="PS50164"/>
    </source>
</evidence>